<comment type="caution">
    <text evidence="5">The sequence shown here is derived from an EMBL/GenBank/DDBJ whole genome shotgun (WGS) entry which is preliminary data.</text>
</comment>
<dbReference type="SUPFAM" id="SSF55856">
    <property type="entry name" value="Cytochrome b5-like heme/steroid binding domain"/>
    <property type="match status" value="1"/>
</dbReference>
<dbReference type="InterPro" id="IPR036400">
    <property type="entry name" value="Cyt_B5-like_heme/steroid_sf"/>
</dbReference>
<evidence type="ECO:0000256" key="2">
    <source>
        <dbReference type="SAM" id="MobiDB-lite"/>
    </source>
</evidence>
<reference evidence="5" key="1">
    <citation type="journal article" date="2021" name="IMA Fungus">
        <title>Genomic characterization of three marine fungi, including Emericellopsis atlantica sp. nov. with signatures of a generalist lifestyle and marine biomass degradation.</title>
        <authorList>
            <person name="Hagestad O.C."/>
            <person name="Hou L."/>
            <person name="Andersen J.H."/>
            <person name="Hansen E.H."/>
            <person name="Altermark B."/>
            <person name="Li C."/>
            <person name="Kuhnert E."/>
            <person name="Cox R.J."/>
            <person name="Crous P.W."/>
            <person name="Spatafora J.W."/>
            <person name="Lail K."/>
            <person name="Amirebrahimi M."/>
            <person name="Lipzen A."/>
            <person name="Pangilinan J."/>
            <person name="Andreopoulos W."/>
            <person name="Hayes R.D."/>
            <person name="Ng V."/>
            <person name="Grigoriev I.V."/>
            <person name="Jackson S.A."/>
            <person name="Sutton T.D.S."/>
            <person name="Dobson A.D.W."/>
            <person name="Rama T."/>
        </authorList>
    </citation>
    <scope>NUCLEOTIDE SEQUENCE</scope>
    <source>
        <strain evidence="5">TS7</strain>
    </source>
</reference>
<dbReference type="PANTHER" id="PTHR10281:SF76">
    <property type="entry name" value="CALCUTTA CUP-RELATED"/>
    <property type="match status" value="1"/>
</dbReference>
<dbReference type="Gene3D" id="3.10.120.10">
    <property type="entry name" value="Cytochrome b5-like heme/steroid binding domain"/>
    <property type="match status" value="1"/>
</dbReference>
<dbReference type="FunFam" id="3.10.120.10:FF:000018">
    <property type="entry name" value="Heme/steroid binding domain protein, putative"/>
    <property type="match status" value="1"/>
</dbReference>
<dbReference type="AlphaFoldDB" id="A0A9P7ZSY8"/>
<keyword evidence="3" id="KW-0472">Membrane</keyword>
<sequence>MADSELRQRKAKAEPETTKPSSKHDDAQDDDKASFYLDILRVLSFIVVASCGLSYVVTGGSSWTWGGVRLPEYARTVYWKERLSGPMYMTPEELAQHNGADTEKPLYLAINGTIYDVSVSRHIYGPGGSYQYFGGRDAARAYVTGCFAEDAVPDMRGVEEMYLPIDDPEVDAYWTTAQMEEMKKQERAAAEEKAFNALKHWVDFFAKSKKYHRVGYLKREEGWLDKMPRRQLCAPAQKGRSKRKIPKV</sequence>
<evidence type="ECO:0000313" key="5">
    <source>
        <dbReference type="EMBL" id="KAG9257739.1"/>
    </source>
</evidence>
<keyword evidence="6" id="KW-1185">Reference proteome</keyword>
<evidence type="ECO:0000256" key="1">
    <source>
        <dbReference type="ARBA" id="ARBA00038357"/>
    </source>
</evidence>
<dbReference type="Pfam" id="PF00173">
    <property type="entry name" value="Cyt-b5"/>
    <property type="match status" value="1"/>
</dbReference>
<keyword evidence="3" id="KW-0812">Transmembrane</keyword>
<evidence type="ECO:0000256" key="3">
    <source>
        <dbReference type="SAM" id="Phobius"/>
    </source>
</evidence>
<feature type="transmembrane region" description="Helical" evidence="3">
    <location>
        <begin position="42"/>
        <end position="65"/>
    </location>
</feature>
<dbReference type="RefSeq" id="XP_046121663.1">
    <property type="nucleotide sequence ID" value="XM_046262938.1"/>
</dbReference>
<accession>A0A9P7ZSY8</accession>
<dbReference type="GO" id="GO:0012505">
    <property type="term" value="C:endomembrane system"/>
    <property type="evidence" value="ECO:0007669"/>
    <property type="project" value="TreeGrafter"/>
</dbReference>
<organism evidence="5 6">
    <name type="scientific">Emericellopsis atlantica</name>
    <dbReference type="NCBI Taxonomy" id="2614577"/>
    <lineage>
        <taxon>Eukaryota</taxon>
        <taxon>Fungi</taxon>
        <taxon>Dikarya</taxon>
        <taxon>Ascomycota</taxon>
        <taxon>Pezizomycotina</taxon>
        <taxon>Sordariomycetes</taxon>
        <taxon>Hypocreomycetidae</taxon>
        <taxon>Hypocreales</taxon>
        <taxon>Bionectriaceae</taxon>
        <taxon>Emericellopsis</taxon>
    </lineage>
</organism>
<dbReference type="EMBL" id="MU251245">
    <property type="protein sequence ID" value="KAG9257739.1"/>
    <property type="molecule type" value="Genomic_DNA"/>
</dbReference>
<dbReference type="OrthoDB" id="10257697at2759"/>
<dbReference type="InterPro" id="IPR050577">
    <property type="entry name" value="MAPR/NEUFC/NENF-like"/>
</dbReference>
<dbReference type="GeneID" id="70293841"/>
<name>A0A9P7ZSY8_9HYPO</name>
<evidence type="ECO:0000259" key="4">
    <source>
        <dbReference type="SMART" id="SM01117"/>
    </source>
</evidence>
<gene>
    <name evidence="5" type="ORF">F5Z01DRAFT_646921</name>
</gene>
<keyword evidence="3" id="KW-1133">Transmembrane helix</keyword>
<dbReference type="SMART" id="SM01117">
    <property type="entry name" value="Cyt-b5"/>
    <property type="match status" value="1"/>
</dbReference>
<dbReference type="PANTHER" id="PTHR10281">
    <property type="entry name" value="MEMBRANE-ASSOCIATED PROGESTERONE RECEPTOR COMPONENT-RELATED"/>
    <property type="match status" value="1"/>
</dbReference>
<feature type="domain" description="Cytochrome b5 heme-binding" evidence="4">
    <location>
        <begin position="89"/>
        <end position="169"/>
    </location>
</feature>
<proteinExistence type="inferred from homology"/>
<feature type="region of interest" description="Disordered" evidence="2">
    <location>
        <begin position="1"/>
        <end position="28"/>
    </location>
</feature>
<evidence type="ECO:0000313" key="6">
    <source>
        <dbReference type="Proteomes" id="UP000887229"/>
    </source>
</evidence>
<dbReference type="GO" id="GO:0016020">
    <property type="term" value="C:membrane"/>
    <property type="evidence" value="ECO:0007669"/>
    <property type="project" value="TreeGrafter"/>
</dbReference>
<dbReference type="InterPro" id="IPR001199">
    <property type="entry name" value="Cyt_B5-like_heme/steroid-bd"/>
</dbReference>
<comment type="similarity">
    <text evidence="1">Belongs to the cytochrome b5 family. MAPR subfamily.</text>
</comment>
<protein>
    <submittedName>
        <fullName evidence="5">Cytochrome b5-like heme/steroid binding domain-containing protein</fullName>
    </submittedName>
</protein>
<dbReference type="Proteomes" id="UP000887229">
    <property type="component" value="Unassembled WGS sequence"/>
</dbReference>